<organism evidence="1 2">
    <name type="scientific">Flavisolibacter ginsenosidimutans</name>
    <dbReference type="NCBI Taxonomy" id="661481"/>
    <lineage>
        <taxon>Bacteria</taxon>
        <taxon>Pseudomonadati</taxon>
        <taxon>Bacteroidota</taxon>
        <taxon>Chitinophagia</taxon>
        <taxon>Chitinophagales</taxon>
        <taxon>Chitinophagaceae</taxon>
        <taxon>Flavisolibacter</taxon>
    </lineage>
</organism>
<proteinExistence type="predicted"/>
<name>A0A5B8UHD3_9BACT</name>
<dbReference type="PIRSF" id="PIRSF037181">
    <property type="entry name" value="DGC"/>
    <property type="match status" value="1"/>
</dbReference>
<dbReference type="RefSeq" id="WP_146786003.1">
    <property type="nucleotide sequence ID" value="NZ_BAABIO010000001.1"/>
</dbReference>
<gene>
    <name evidence="1" type="ORF">FSB75_09195</name>
</gene>
<sequence>MNANEFLMEDKPLIYSCSGCSSAAQMANYLAVQMDRKGLAEMSCIAGVGGNVKKLVKTAVSGRKIIVLDGCPLACAKACLQNQGVQPDVHVELTSLGVKKKQHEDFDKQQAAEIFNRLQEEVDLLQPSATACSV</sequence>
<dbReference type="AlphaFoldDB" id="A0A5B8UHD3"/>
<keyword evidence="2" id="KW-1185">Reference proteome</keyword>
<dbReference type="Proteomes" id="UP000321204">
    <property type="component" value="Chromosome"/>
</dbReference>
<protein>
    <submittedName>
        <fullName evidence="1">Zinc-binding protein</fullName>
    </submittedName>
</protein>
<dbReference type="Pfam" id="PF08859">
    <property type="entry name" value="DGC"/>
    <property type="match status" value="1"/>
</dbReference>
<dbReference type="KEGG" id="fgg:FSB75_09195"/>
<reference evidence="1 2" key="1">
    <citation type="journal article" date="2015" name="Int. J. Syst. Evol. Microbiol.">
        <title>Flavisolibacter ginsenosidimutans sp. nov., with ginsenoside-converting activity isolated from soil used for cultivating ginseng.</title>
        <authorList>
            <person name="Zhao Y."/>
            <person name="Liu Q."/>
            <person name="Kang M.S."/>
            <person name="Jin F."/>
            <person name="Yu H."/>
            <person name="Im W.T."/>
        </authorList>
    </citation>
    <scope>NUCLEOTIDE SEQUENCE [LARGE SCALE GENOMIC DNA]</scope>
    <source>
        <strain evidence="1 2">Gsoil 636</strain>
    </source>
</reference>
<dbReference type="EMBL" id="CP042433">
    <property type="protein sequence ID" value="QEC56061.1"/>
    <property type="molecule type" value="Genomic_DNA"/>
</dbReference>
<accession>A0A5B8UHD3</accession>
<evidence type="ECO:0000313" key="2">
    <source>
        <dbReference type="Proteomes" id="UP000321204"/>
    </source>
</evidence>
<dbReference type="InterPro" id="IPR014958">
    <property type="entry name" value="DGC"/>
</dbReference>
<dbReference type="OrthoDB" id="2111735at2"/>
<evidence type="ECO:0000313" key="1">
    <source>
        <dbReference type="EMBL" id="QEC56061.1"/>
    </source>
</evidence>